<keyword evidence="2" id="KW-1185">Reference proteome</keyword>
<dbReference type="Proteomes" id="UP000299102">
    <property type="component" value="Unassembled WGS sequence"/>
</dbReference>
<evidence type="ECO:0000313" key="2">
    <source>
        <dbReference type="Proteomes" id="UP000299102"/>
    </source>
</evidence>
<reference evidence="1 2" key="1">
    <citation type="journal article" date="2019" name="Commun. Biol.">
        <title>The bagworm genome reveals a unique fibroin gene that provides high tensile strength.</title>
        <authorList>
            <person name="Kono N."/>
            <person name="Nakamura H."/>
            <person name="Ohtoshi R."/>
            <person name="Tomita M."/>
            <person name="Numata K."/>
            <person name="Arakawa K."/>
        </authorList>
    </citation>
    <scope>NUCLEOTIDE SEQUENCE [LARGE SCALE GENOMIC DNA]</scope>
</reference>
<name>A0A4C1WE68_EUMVA</name>
<gene>
    <name evidence="1" type="ORF">EVAR_33320_1</name>
</gene>
<organism evidence="1 2">
    <name type="scientific">Eumeta variegata</name>
    <name type="common">Bagworm moth</name>
    <name type="synonym">Eumeta japonica</name>
    <dbReference type="NCBI Taxonomy" id="151549"/>
    <lineage>
        <taxon>Eukaryota</taxon>
        <taxon>Metazoa</taxon>
        <taxon>Ecdysozoa</taxon>
        <taxon>Arthropoda</taxon>
        <taxon>Hexapoda</taxon>
        <taxon>Insecta</taxon>
        <taxon>Pterygota</taxon>
        <taxon>Neoptera</taxon>
        <taxon>Endopterygota</taxon>
        <taxon>Lepidoptera</taxon>
        <taxon>Glossata</taxon>
        <taxon>Ditrysia</taxon>
        <taxon>Tineoidea</taxon>
        <taxon>Psychidae</taxon>
        <taxon>Oiketicinae</taxon>
        <taxon>Eumeta</taxon>
    </lineage>
</organism>
<comment type="caution">
    <text evidence="1">The sequence shown here is derived from an EMBL/GenBank/DDBJ whole genome shotgun (WGS) entry which is preliminary data.</text>
</comment>
<dbReference type="AlphaFoldDB" id="A0A4C1WE68"/>
<evidence type="ECO:0000313" key="1">
    <source>
        <dbReference type="EMBL" id="GBP49686.1"/>
    </source>
</evidence>
<protein>
    <submittedName>
        <fullName evidence="1">Uncharacterized protein</fullName>
    </submittedName>
</protein>
<sequence>MNPRRTPATTPAADDYRTRMATILKIYACLQHALTCSMQPTADPRICPRISIHLVNSSGGLWLLVGQGPSIVTHYDPLVGVVVCQLFHYPIAETCLTAISEGGLPCCGQ</sequence>
<dbReference type="EMBL" id="BGZK01000550">
    <property type="protein sequence ID" value="GBP49686.1"/>
    <property type="molecule type" value="Genomic_DNA"/>
</dbReference>
<accession>A0A4C1WE68</accession>
<proteinExistence type="predicted"/>